<organism evidence="3 4">
    <name type="scientific">Alistipes shahii</name>
    <dbReference type="NCBI Taxonomy" id="328814"/>
    <lineage>
        <taxon>Bacteria</taxon>
        <taxon>Pseudomonadati</taxon>
        <taxon>Bacteroidota</taxon>
        <taxon>Bacteroidia</taxon>
        <taxon>Bacteroidales</taxon>
        <taxon>Rikenellaceae</taxon>
        <taxon>Alistipes</taxon>
    </lineage>
</organism>
<dbReference type="GO" id="GO:0005829">
    <property type="term" value="C:cytosol"/>
    <property type="evidence" value="ECO:0007669"/>
    <property type="project" value="TreeGrafter"/>
</dbReference>
<protein>
    <submittedName>
        <fullName evidence="3">Glycosyltransferase family 9 protein</fullName>
    </submittedName>
</protein>
<evidence type="ECO:0000256" key="2">
    <source>
        <dbReference type="ARBA" id="ARBA00022679"/>
    </source>
</evidence>
<dbReference type="InterPro" id="IPR002201">
    <property type="entry name" value="Glyco_trans_9"/>
</dbReference>
<dbReference type="GO" id="GO:0008713">
    <property type="term" value="F:ADP-heptose-lipopolysaccharide heptosyltransferase activity"/>
    <property type="evidence" value="ECO:0007669"/>
    <property type="project" value="TreeGrafter"/>
</dbReference>
<dbReference type="CDD" id="cd03789">
    <property type="entry name" value="GT9_LPS_heptosyltransferase"/>
    <property type="match status" value="1"/>
</dbReference>
<evidence type="ECO:0000313" key="3">
    <source>
        <dbReference type="EMBL" id="KAA2370829.1"/>
    </source>
</evidence>
<evidence type="ECO:0000256" key="1">
    <source>
        <dbReference type="ARBA" id="ARBA00022676"/>
    </source>
</evidence>
<name>A0A5B3GCU9_9BACT</name>
<dbReference type="GO" id="GO:0009244">
    <property type="term" value="P:lipopolysaccharide core region biosynthetic process"/>
    <property type="evidence" value="ECO:0007669"/>
    <property type="project" value="TreeGrafter"/>
</dbReference>
<sequence>MGDVAMLPHALRALTAAYPDLRVTVATQAMFRPFFAGLDVGFLDVDVKGAHHSLAGMWRLAAQARRLGVDAVADVHDVLRSKAFRLAMRLHGVPAAHIDKGRAGKRAFIRCGGRGMEPLRHTVLRYCDVFRKLGFVLDDPAPAVRRDRPNPFGEKHGVWVGFAPFSAHRGKTYPEEQSRELVRMLSERYGRVFIHGGGGAEQAFAEEMERTYPNVTALYGKVRFAGEMDLIANLDCVVTMDSLVMHLASLVATPVVSVWGATHPGLGFLGYGVSSGNVLQADMACRPCSVFGNKPCRYGDYRCLKAVTPEMAARRVAEITGSLPECPGNG</sequence>
<dbReference type="Gene3D" id="3.40.50.2000">
    <property type="entry name" value="Glycogen Phosphorylase B"/>
    <property type="match status" value="2"/>
</dbReference>
<keyword evidence="1" id="KW-0328">Glycosyltransferase</keyword>
<evidence type="ECO:0000313" key="4">
    <source>
        <dbReference type="Proteomes" id="UP000323567"/>
    </source>
</evidence>
<dbReference type="EMBL" id="VVXK01000006">
    <property type="protein sequence ID" value="KAA2370829.1"/>
    <property type="molecule type" value="Genomic_DNA"/>
</dbReference>
<accession>A0A5B3GCU9</accession>
<dbReference type="Pfam" id="PF01075">
    <property type="entry name" value="Glyco_transf_9"/>
    <property type="match status" value="1"/>
</dbReference>
<dbReference type="PANTHER" id="PTHR30160:SF22">
    <property type="entry name" value="LIPOPOLYSACCHARIDE CORE BIOSYNTHESIS PROTEIN"/>
    <property type="match status" value="1"/>
</dbReference>
<gene>
    <name evidence="3" type="ORF">F2Y13_06035</name>
</gene>
<proteinExistence type="predicted"/>
<reference evidence="3 4" key="1">
    <citation type="journal article" date="2019" name="Nat. Med.">
        <title>A library of human gut bacterial isolates paired with longitudinal multiomics data enables mechanistic microbiome research.</title>
        <authorList>
            <person name="Poyet M."/>
            <person name="Groussin M."/>
            <person name="Gibbons S.M."/>
            <person name="Avila-Pacheco J."/>
            <person name="Jiang X."/>
            <person name="Kearney S.M."/>
            <person name="Perrotta A.R."/>
            <person name="Berdy B."/>
            <person name="Zhao S."/>
            <person name="Lieberman T.D."/>
            <person name="Swanson P.K."/>
            <person name="Smith M."/>
            <person name="Roesemann S."/>
            <person name="Alexander J.E."/>
            <person name="Rich S.A."/>
            <person name="Livny J."/>
            <person name="Vlamakis H."/>
            <person name="Clish C."/>
            <person name="Bullock K."/>
            <person name="Deik A."/>
            <person name="Scott J."/>
            <person name="Pierce K.A."/>
            <person name="Xavier R.J."/>
            <person name="Alm E.J."/>
        </authorList>
    </citation>
    <scope>NUCLEOTIDE SEQUENCE [LARGE SCALE GENOMIC DNA]</scope>
    <source>
        <strain evidence="3 4">BIOML-A2</strain>
    </source>
</reference>
<dbReference type="AlphaFoldDB" id="A0A5B3GCU9"/>
<dbReference type="SUPFAM" id="SSF53756">
    <property type="entry name" value="UDP-Glycosyltransferase/glycogen phosphorylase"/>
    <property type="match status" value="1"/>
</dbReference>
<comment type="caution">
    <text evidence="3">The sequence shown here is derived from an EMBL/GenBank/DDBJ whole genome shotgun (WGS) entry which is preliminary data.</text>
</comment>
<dbReference type="Proteomes" id="UP000323567">
    <property type="component" value="Unassembled WGS sequence"/>
</dbReference>
<dbReference type="PANTHER" id="PTHR30160">
    <property type="entry name" value="TETRAACYLDISACCHARIDE 4'-KINASE-RELATED"/>
    <property type="match status" value="1"/>
</dbReference>
<dbReference type="InterPro" id="IPR051199">
    <property type="entry name" value="LPS_LOS_Heptosyltrfase"/>
</dbReference>
<keyword evidence="2 3" id="KW-0808">Transferase</keyword>